<name>A0ABR7MWF6_9FIRM</name>
<evidence type="ECO:0000256" key="13">
    <source>
        <dbReference type="HAMAP-Rule" id="MF_00356"/>
    </source>
</evidence>
<dbReference type="InterPro" id="IPR012337">
    <property type="entry name" value="RNaseH-like_sf"/>
</dbReference>
<evidence type="ECO:0000256" key="2">
    <source>
        <dbReference type="ARBA" id="ARBA00004496"/>
    </source>
</evidence>
<dbReference type="InterPro" id="IPR013520">
    <property type="entry name" value="Ribonucl_H"/>
</dbReference>
<feature type="region of interest" description="Disordered" evidence="14">
    <location>
        <begin position="306"/>
        <end position="363"/>
    </location>
</feature>
<keyword evidence="3 13" id="KW-0963">Cytoplasm</keyword>
<dbReference type="HAMAP" id="MF_00356">
    <property type="entry name" value="DNApol_PolC"/>
    <property type="match status" value="1"/>
</dbReference>
<keyword evidence="10 13" id="KW-0239">DNA-directed DNA polymerase</keyword>
<keyword evidence="8 13" id="KW-0378">Hydrolase</keyword>
<dbReference type="Gene3D" id="3.20.20.140">
    <property type="entry name" value="Metal-dependent hydrolases"/>
    <property type="match status" value="2"/>
</dbReference>
<dbReference type="Gene3D" id="1.10.150.700">
    <property type="entry name" value="PolC, middle finger domain"/>
    <property type="match status" value="2"/>
</dbReference>
<evidence type="ECO:0000256" key="10">
    <source>
        <dbReference type="ARBA" id="ARBA00022932"/>
    </source>
</evidence>
<dbReference type="CDD" id="cd07435">
    <property type="entry name" value="PHP_PolIIIA_POLC"/>
    <property type="match status" value="1"/>
</dbReference>
<dbReference type="InterPro" id="IPR006054">
    <property type="entry name" value="DnaQ"/>
</dbReference>
<proteinExistence type="inferred from homology"/>
<dbReference type="CDD" id="cd04484">
    <property type="entry name" value="polC_OBF"/>
    <property type="match status" value="1"/>
</dbReference>
<dbReference type="Gene3D" id="2.40.50.140">
    <property type="entry name" value="Nucleic acid-binding proteins"/>
    <property type="match status" value="1"/>
</dbReference>
<evidence type="ECO:0000256" key="1">
    <source>
        <dbReference type="ARBA" id="ARBA00003452"/>
    </source>
</evidence>
<keyword evidence="18" id="KW-1185">Reference proteome</keyword>
<keyword evidence="4 13" id="KW-0808">Transferase</keyword>
<dbReference type="PANTHER" id="PTHR32294:SF5">
    <property type="entry name" value="DNA POLYMERASE III POLC-TYPE"/>
    <property type="match status" value="1"/>
</dbReference>
<dbReference type="SUPFAM" id="SSF53098">
    <property type="entry name" value="Ribonuclease H-like"/>
    <property type="match status" value="1"/>
</dbReference>
<comment type="caution">
    <text evidence="17">The sequence shown here is derived from an EMBL/GenBank/DDBJ whole genome shotgun (WGS) entry which is preliminary data.</text>
</comment>
<dbReference type="InterPro" id="IPR040982">
    <property type="entry name" value="DNA_pol3_finger"/>
</dbReference>
<dbReference type="Gene3D" id="1.10.150.870">
    <property type="match status" value="1"/>
</dbReference>
<dbReference type="SMART" id="SM00481">
    <property type="entry name" value="POLIIIAc"/>
    <property type="match status" value="1"/>
</dbReference>
<comment type="function">
    <text evidence="1 13">Required for replicative DNA synthesis. This DNA polymerase also exhibits 3' to 5' exonuclease activity.</text>
</comment>
<dbReference type="Pfam" id="PF01336">
    <property type="entry name" value="tRNA_anti-codon"/>
    <property type="match status" value="1"/>
</dbReference>
<reference evidence="17 18" key="1">
    <citation type="submission" date="2020-08" db="EMBL/GenBank/DDBJ databases">
        <title>Genome public.</title>
        <authorList>
            <person name="Liu C."/>
            <person name="Sun Q."/>
        </authorList>
    </citation>
    <scope>NUCLEOTIDE SEQUENCE [LARGE SCALE GENOMIC DNA]</scope>
    <source>
        <strain evidence="17 18">BX3</strain>
    </source>
</reference>
<dbReference type="NCBIfam" id="NF001688">
    <property type="entry name" value="PRK00448.1"/>
    <property type="match status" value="1"/>
</dbReference>
<feature type="domain" description="Polymerase/histidinol phosphatase N-terminal" evidence="16">
    <location>
        <begin position="497"/>
        <end position="565"/>
    </location>
</feature>
<dbReference type="NCBIfam" id="TIGR01405">
    <property type="entry name" value="polC_Gram_pos"/>
    <property type="match status" value="1"/>
</dbReference>
<sequence>MDKGVLDTFEGLNLTDRQKKIFADVIVKRVVLSKQEGIVTVYLTCSHVIAYREIMLLRNAIASKLECTGVKVEIKEEFALSDAYSPTIFWEEYKDSILLLLKEKNVLLFNMVYRGKVEMEENSFLLLCEKDMLFQAREQEFCDTVAQIFRQKAGYLVSVSVDYSLEVEQKENEGYEVYTRTAQGSFASSRITDLEEYRKKKAGRKQQFAAEDVLQQANGNMEDQEAFMAAQESARDMESMVVQNAAMQGFATANGSENAMSGYDASGSAGNVMMGFDDSDSAGNVMMGFDTTDNAQNAMMGFDTADTAQSASKSKETKNVAKTVKKDNTAGSKKQFSAGKTEKKSSGNGRQNGYQNGFKGKGRSKWGQGNIDEDCFYGRNCDGEHVKIADIQDEIDEVVIEGMVVSVEEREIRNEKVIYMFNISDFTDSIMAKIFIDKEELELMRSNIKVGKFLKLKGNPMFDRYSREITITSVKGIKPGKDTRVKRMDQYEGQKRVELHAHTQMSEMDSVVPVRDFVKQAKSWGHKALAITDHGVVQAFPDADHEVDPKEEFKMLYGVEAYLVDDLFEIVENNKGQSIDGSFVVFDLETTGFGAKSSEIIEIGAIRVVNGVFQETFSEFVNPKCPIPYTIQELTGINDTMVAHARTIQEVLPEFLEFCKGSVMVAHNAGFDISFIRQKAKDQGIETDFTVIDTVALSRALLKDLKRYKLDTVAKKLGVSLENHHRAVDDATATAEIFVKLVDRLKEKEIDTLEKLNAFGVPDDDTIRKMPSYHAVILAKNETGRVNLYRLVSESHLRFFNRRPKLPKSLYLEWSEGLMIGSACEAGELYQAFLQERPDEEIDRLAKFYDYYEIQPLGNNEFMIRDEKKYPQIQDENDLMEINRKIVQLGETYGKLVVATCDVHFMEPEDEVYRRIIMAGKGFADADDQAPLYFRTTEEMLAEFQYLGAKKAEEIVITNTNLIADMIDKIQPCSPRKCPPEIENSDQDLRDICYNRAHAIYGKDLPPIVVERLERELNSIISNGYAVMYIIAQKLVWKSNEDGYLVGSRGSVGSSFVATMSGITEINPLPAHYYCKKCHFVDFDSEEVKAFSGNSACDMPDRVCPQCGEMLEKDGHDIPFETFLGFKGDKEPDIDLNFSSEYQSNAHDYTEIIFGAGHTFRAGTVGTLAEKTAYGYVKKYCEEREISKRSAEIERIAHGCEGVRRSTGQHPGGIVVLPMGEEIYTFTPVQHPANDMTTKTVTTHFDYHKIDANLLKLDILGHQDPTMIRMLEDLTGVEAAKIRMDDADVLSLFENTSALGITPDDIGGCTLGCLGLPEFGTPFVIGMLLDAKPKNFSDLVRISGLSHGTDVWLNNAQYYISTGDCTLSSAICTRDDIMIYLIHMGVENERSFKIMESVRKGKGLTQDMEDDMRACNVPDWYIESCKKIKYMFPKAHAAAYVMMALRVAYFKVHYPLSYYAAYFSIRATCFNYELMCMGKERLDYYINDYNKRKNELSDKEKGTLEDMKIVQEMYARGFEFVKIDIYRAKANRFQIVDGKLMPSFATIDGLGDKAAEMIEDEASKGKFLSREDFKNRCKVSANTVESMAKLGLMGDLPHTNQISLLDFMEM</sequence>
<dbReference type="Gene3D" id="3.30.420.10">
    <property type="entry name" value="Ribonuclease H-like superfamily/Ribonuclease H"/>
    <property type="match status" value="1"/>
</dbReference>
<dbReference type="EC" id="2.7.7.7" evidence="13"/>
<dbReference type="SMART" id="SM00479">
    <property type="entry name" value="EXOIII"/>
    <property type="match status" value="1"/>
</dbReference>
<dbReference type="InterPro" id="IPR044923">
    <property type="entry name" value="PolC_middle_finger_sf"/>
</dbReference>
<comment type="similarity">
    <text evidence="13">Belongs to the DNA polymerase type-C family. PolC subfamily.</text>
</comment>
<dbReference type="PANTHER" id="PTHR32294">
    <property type="entry name" value="DNA POLYMERASE III SUBUNIT ALPHA"/>
    <property type="match status" value="1"/>
</dbReference>
<dbReference type="Proteomes" id="UP000637513">
    <property type="component" value="Unassembled WGS sequence"/>
</dbReference>
<evidence type="ECO:0000256" key="5">
    <source>
        <dbReference type="ARBA" id="ARBA00022695"/>
    </source>
</evidence>
<comment type="subcellular location">
    <subcellularLocation>
        <location evidence="2 13">Cytoplasm</location>
    </subcellularLocation>
</comment>
<keyword evidence="7 13" id="KW-0540">Nuclease</keyword>
<accession>A0ABR7MWF6</accession>
<dbReference type="Pfam" id="PF00929">
    <property type="entry name" value="RNase_T"/>
    <property type="match status" value="1"/>
</dbReference>
<evidence type="ECO:0000256" key="11">
    <source>
        <dbReference type="ARBA" id="ARBA00025611"/>
    </source>
</evidence>
<organism evidence="17 18">
    <name type="scientific">Jutongia hominis</name>
    <dbReference type="NCBI Taxonomy" id="2763664"/>
    <lineage>
        <taxon>Bacteria</taxon>
        <taxon>Bacillati</taxon>
        <taxon>Bacillota</taxon>
        <taxon>Clostridia</taxon>
        <taxon>Lachnospirales</taxon>
        <taxon>Lachnospiraceae</taxon>
        <taxon>Jutongia</taxon>
    </lineage>
</organism>
<keyword evidence="6 13" id="KW-0235">DNA replication</keyword>
<dbReference type="Pfam" id="PF14480">
    <property type="entry name" value="DNA_pol3_a_NI"/>
    <property type="match status" value="1"/>
</dbReference>
<dbReference type="InterPro" id="IPR004013">
    <property type="entry name" value="PHP_dom"/>
</dbReference>
<dbReference type="InterPro" id="IPR036397">
    <property type="entry name" value="RNaseH_sf"/>
</dbReference>
<dbReference type="InterPro" id="IPR028112">
    <property type="entry name" value="DNA_PolC-type_N_I"/>
</dbReference>
<keyword evidence="5 13" id="KW-0548">Nucleotidyltransferase</keyword>
<dbReference type="InterPro" id="IPR004805">
    <property type="entry name" value="DnaE2/DnaE/PolC"/>
</dbReference>
<evidence type="ECO:0000256" key="8">
    <source>
        <dbReference type="ARBA" id="ARBA00022801"/>
    </source>
</evidence>
<comment type="function">
    <text evidence="11">DNA polymerase III is a complex, multichain enzyme responsible for most of the replicative synthesis in bacteria. This DNA polymerase also exhibits 3' to 5' exonuclease activity. The alpha chain is the DNA polymerase.</text>
</comment>
<dbReference type="NCBIfam" id="TIGR00573">
    <property type="entry name" value="dnaq"/>
    <property type="match status" value="1"/>
</dbReference>
<dbReference type="Pfam" id="PF02811">
    <property type="entry name" value="PHP"/>
    <property type="match status" value="1"/>
</dbReference>
<dbReference type="InterPro" id="IPR011708">
    <property type="entry name" value="DNA_pol3_alpha_NTPase_dom"/>
</dbReference>
<evidence type="ECO:0000256" key="14">
    <source>
        <dbReference type="SAM" id="MobiDB-lite"/>
    </source>
</evidence>
<dbReference type="Pfam" id="PF14579">
    <property type="entry name" value="HHH_6"/>
    <property type="match status" value="1"/>
</dbReference>
<evidence type="ECO:0000256" key="12">
    <source>
        <dbReference type="ARBA" id="ARBA00049244"/>
    </source>
</evidence>
<feature type="compositionally biased region" description="Polar residues" evidence="14">
    <location>
        <begin position="346"/>
        <end position="355"/>
    </location>
</feature>
<feature type="domain" description="Exonuclease" evidence="15">
    <location>
        <begin position="582"/>
        <end position="747"/>
    </location>
</feature>
<dbReference type="InterPro" id="IPR012340">
    <property type="entry name" value="NA-bd_OB-fold"/>
</dbReference>
<dbReference type="InterPro" id="IPR003141">
    <property type="entry name" value="Pol/His_phosphatase_N"/>
</dbReference>
<dbReference type="Pfam" id="PF17657">
    <property type="entry name" value="DNA_pol3_finger"/>
    <property type="match status" value="1"/>
</dbReference>
<evidence type="ECO:0000313" key="18">
    <source>
        <dbReference type="Proteomes" id="UP000637513"/>
    </source>
</evidence>
<evidence type="ECO:0000256" key="3">
    <source>
        <dbReference type="ARBA" id="ARBA00022490"/>
    </source>
</evidence>
<gene>
    <name evidence="13" type="primary">polC</name>
    <name evidence="17" type="ORF">H8700_09775</name>
</gene>
<dbReference type="GO" id="GO:0003887">
    <property type="term" value="F:DNA-directed DNA polymerase activity"/>
    <property type="evidence" value="ECO:0007669"/>
    <property type="project" value="UniProtKB-EC"/>
</dbReference>
<feature type="compositionally biased region" description="Basic and acidic residues" evidence="14">
    <location>
        <begin position="313"/>
        <end position="328"/>
    </location>
</feature>
<protein>
    <recommendedName>
        <fullName evidence="13">DNA polymerase III PolC-type</fullName>
        <shortName evidence="13">PolIII</shortName>
        <ecNumber evidence="13">2.7.7.7</ecNumber>
    </recommendedName>
</protein>
<dbReference type="RefSeq" id="WP_249305440.1">
    <property type="nucleotide sequence ID" value="NZ_JACRSW010000032.1"/>
</dbReference>
<keyword evidence="9 13" id="KW-0269">Exonuclease</keyword>
<dbReference type="InterPro" id="IPR004365">
    <property type="entry name" value="NA-bd_OB_tRNA"/>
</dbReference>
<evidence type="ECO:0000259" key="16">
    <source>
        <dbReference type="SMART" id="SM00481"/>
    </source>
</evidence>
<evidence type="ECO:0000256" key="6">
    <source>
        <dbReference type="ARBA" id="ARBA00022705"/>
    </source>
</evidence>
<evidence type="ECO:0000259" key="15">
    <source>
        <dbReference type="SMART" id="SM00479"/>
    </source>
</evidence>
<dbReference type="EMBL" id="JACRSW010000032">
    <property type="protein sequence ID" value="MBC8557994.1"/>
    <property type="molecule type" value="Genomic_DNA"/>
</dbReference>
<dbReference type="Pfam" id="PF07733">
    <property type="entry name" value="DNA_pol3_alpha"/>
    <property type="match status" value="1"/>
</dbReference>
<evidence type="ECO:0000313" key="17">
    <source>
        <dbReference type="EMBL" id="MBC8557994.1"/>
    </source>
</evidence>
<evidence type="ECO:0000256" key="4">
    <source>
        <dbReference type="ARBA" id="ARBA00022679"/>
    </source>
</evidence>
<evidence type="ECO:0000256" key="9">
    <source>
        <dbReference type="ARBA" id="ARBA00022839"/>
    </source>
</evidence>
<dbReference type="SUPFAM" id="SSF50249">
    <property type="entry name" value="Nucleic acid-binding proteins"/>
    <property type="match status" value="1"/>
</dbReference>
<evidence type="ECO:0000256" key="7">
    <source>
        <dbReference type="ARBA" id="ARBA00022722"/>
    </source>
</evidence>
<dbReference type="InterPro" id="IPR006308">
    <property type="entry name" value="Pol_III_a_PolC-type_gram_pos"/>
</dbReference>
<dbReference type="Gene3D" id="3.30.1900.20">
    <property type="match status" value="1"/>
</dbReference>
<comment type="catalytic activity">
    <reaction evidence="12 13">
        <text>DNA(n) + a 2'-deoxyribonucleoside 5'-triphosphate = DNA(n+1) + diphosphate</text>
        <dbReference type="Rhea" id="RHEA:22508"/>
        <dbReference type="Rhea" id="RHEA-COMP:17339"/>
        <dbReference type="Rhea" id="RHEA-COMP:17340"/>
        <dbReference type="ChEBI" id="CHEBI:33019"/>
        <dbReference type="ChEBI" id="CHEBI:61560"/>
        <dbReference type="ChEBI" id="CHEBI:173112"/>
        <dbReference type="EC" id="2.7.7.7"/>
    </reaction>
</comment>
<dbReference type="InterPro" id="IPR029460">
    <property type="entry name" value="DNAPol_HHH"/>
</dbReference>